<dbReference type="EMBL" id="JAAXLS010000032">
    <property type="protein sequence ID" value="NKQ57165.1"/>
    <property type="molecule type" value="Genomic_DNA"/>
</dbReference>
<dbReference type="RefSeq" id="WP_168520190.1">
    <property type="nucleotide sequence ID" value="NZ_JAAXLS010000032.1"/>
</dbReference>
<dbReference type="PANTHER" id="PTHR30390:SF6">
    <property type="entry name" value="DNAA INITIATOR-ASSOCIATING PROTEIN DIAA"/>
    <property type="match status" value="1"/>
</dbReference>
<protein>
    <submittedName>
        <fullName evidence="2">SIS domain-containing protein</fullName>
    </submittedName>
</protein>
<sequence>MIEQRFADLSAALGRLNSAAPRIEAWGEHLARVLDSGGRLLACGNGGSAAEAQHLTGELVGKFVNDRQPLSAIALHADTSAATAISNDYGEQEVFARQVRAHGRPGDVFVGLSTSGRSQNVCLAAKTAHELGMTTWALTGPIPNPLVSLSDDAVVIDAPGTGTVQEAHLAVVHALCAAVDASLGVPS</sequence>
<dbReference type="Gene3D" id="3.40.50.10490">
    <property type="entry name" value="Glucose-6-phosphate isomerase like protein, domain 1"/>
    <property type="match status" value="1"/>
</dbReference>
<accession>A0ABX1JBJ7</accession>
<evidence type="ECO:0000259" key="1">
    <source>
        <dbReference type="PROSITE" id="PS51464"/>
    </source>
</evidence>
<dbReference type="InterPro" id="IPR001347">
    <property type="entry name" value="SIS_dom"/>
</dbReference>
<dbReference type="PANTHER" id="PTHR30390">
    <property type="entry name" value="SEDOHEPTULOSE 7-PHOSPHATE ISOMERASE / DNAA INITIATOR-ASSOCIATING FACTOR FOR REPLICATION INITIATION"/>
    <property type="match status" value="1"/>
</dbReference>
<organism evidence="2 3">
    <name type="scientific">Amycolatopsis acididurans</name>
    <dbReference type="NCBI Taxonomy" id="2724524"/>
    <lineage>
        <taxon>Bacteria</taxon>
        <taxon>Bacillati</taxon>
        <taxon>Actinomycetota</taxon>
        <taxon>Actinomycetes</taxon>
        <taxon>Pseudonocardiales</taxon>
        <taxon>Pseudonocardiaceae</taxon>
        <taxon>Amycolatopsis</taxon>
    </lineage>
</organism>
<gene>
    <name evidence="2" type="ORF">HFP15_30270</name>
</gene>
<evidence type="ECO:0000313" key="2">
    <source>
        <dbReference type="EMBL" id="NKQ57165.1"/>
    </source>
</evidence>
<name>A0ABX1JBJ7_9PSEU</name>
<dbReference type="PROSITE" id="PS51464">
    <property type="entry name" value="SIS"/>
    <property type="match status" value="1"/>
</dbReference>
<dbReference type="InterPro" id="IPR046348">
    <property type="entry name" value="SIS_dom_sf"/>
</dbReference>
<dbReference type="InterPro" id="IPR050099">
    <property type="entry name" value="SIS_GmhA/DiaA_subfam"/>
</dbReference>
<feature type="domain" description="SIS" evidence="1">
    <location>
        <begin position="30"/>
        <end position="185"/>
    </location>
</feature>
<evidence type="ECO:0000313" key="3">
    <source>
        <dbReference type="Proteomes" id="UP000715441"/>
    </source>
</evidence>
<comment type="caution">
    <text evidence="2">The sequence shown here is derived from an EMBL/GenBank/DDBJ whole genome shotgun (WGS) entry which is preliminary data.</text>
</comment>
<reference evidence="2 3" key="1">
    <citation type="submission" date="2020-04" db="EMBL/GenBank/DDBJ databases">
        <title>Novel species.</title>
        <authorList>
            <person name="Teo W.F.A."/>
            <person name="Lipun K."/>
            <person name="Srisuk N."/>
            <person name="Duangmal K."/>
        </authorList>
    </citation>
    <scope>NUCLEOTIDE SEQUENCE [LARGE SCALE GENOMIC DNA]</scope>
    <source>
        <strain evidence="2 3">K13G38</strain>
    </source>
</reference>
<dbReference type="Proteomes" id="UP000715441">
    <property type="component" value="Unassembled WGS sequence"/>
</dbReference>
<dbReference type="CDD" id="cd05006">
    <property type="entry name" value="SIS_GmhA"/>
    <property type="match status" value="1"/>
</dbReference>
<dbReference type="SUPFAM" id="SSF53697">
    <property type="entry name" value="SIS domain"/>
    <property type="match status" value="1"/>
</dbReference>
<dbReference type="Pfam" id="PF13580">
    <property type="entry name" value="SIS_2"/>
    <property type="match status" value="1"/>
</dbReference>
<keyword evidence="3" id="KW-1185">Reference proteome</keyword>
<proteinExistence type="predicted"/>
<dbReference type="InterPro" id="IPR035461">
    <property type="entry name" value="GmhA/DiaA"/>
</dbReference>